<feature type="transmembrane region" description="Helical" evidence="6">
    <location>
        <begin position="140"/>
        <end position="160"/>
    </location>
</feature>
<dbReference type="OrthoDB" id="424246at2759"/>
<feature type="transmembrane region" description="Helical" evidence="6">
    <location>
        <begin position="225"/>
        <end position="245"/>
    </location>
</feature>
<keyword evidence="8" id="KW-1185">Reference proteome</keyword>
<evidence type="ECO:0000313" key="8">
    <source>
        <dbReference type="Proteomes" id="UP000649617"/>
    </source>
</evidence>
<evidence type="ECO:0000313" key="7">
    <source>
        <dbReference type="EMBL" id="CAE7218643.1"/>
    </source>
</evidence>
<evidence type="ECO:0000256" key="2">
    <source>
        <dbReference type="ARBA" id="ARBA00022692"/>
    </source>
</evidence>
<evidence type="ECO:0008006" key="9">
    <source>
        <dbReference type="Google" id="ProtNLM"/>
    </source>
</evidence>
<protein>
    <recommendedName>
        <fullName evidence="9">Magnesium transporter</fullName>
    </recommendedName>
</protein>
<dbReference type="PROSITE" id="PS51257">
    <property type="entry name" value="PROKAR_LIPOPROTEIN"/>
    <property type="match status" value="1"/>
</dbReference>
<feature type="transmembrane region" description="Helical" evidence="6">
    <location>
        <begin position="293"/>
        <end position="316"/>
    </location>
</feature>
<comment type="subcellular location">
    <subcellularLocation>
        <location evidence="1">Membrane</location>
        <topology evidence="1">Multi-pass membrane protein</topology>
    </subcellularLocation>
</comment>
<sequence length="438" mass="47057">MNSLKESGIASSSLAGIGVGFFSCLLSSADKQRQENSGKHTDRSRIQCVLGAIGSTIFGILSLVGLAYGPVALVVVVRAGATLPANALFSQVFQIRPLTSSDALGTLVTLSGVVCFTLFQGDPGPEVTAQVFLRFIESPAAIAVAGALFLALLLSVMYMLRERLRARSCLLRRRHRSGKWPIYRKSEKRFMRSVGTPEVQEVSSDDSADAASQSQRSLRLCRQEILEVLAVCTVTSTSSAAMDVAAKGWAAPLKKGPAWALQSELFWISVIFNLIFLVGMRTGTIIGCHRCDVLLFIPCSTVMNIFVSVATGLVVLEEWKEVKSWVGLASSSLTVLGGIIMLVTGPAEGNNQRSGALSEDSSDEELGEEETFEASDACVCDAVEIDVSDPDESETSRPSRPATVSFSSLLYTHKMHALASMNKNHSRLRKRVGGVGRE</sequence>
<keyword evidence="4 6" id="KW-0472">Membrane</keyword>
<comment type="caution">
    <text evidence="7">The sequence shown here is derived from an EMBL/GenBank/DDBJ whole genome shotgun (WGS) entry which is preliminary data.</text>
</comment>
<accession>A0A812K1U2</accession>
<dbReference type="Proteomes" id="UP000649617">
    <property type="component" value="Unassembled WGS sequence"/>
</dbReference>
<evidence type="ECO:0000256" key="1">
    <source>
        <dbReference type="ARBA" id="ARBA00004141"/>
    </source>
</evidence>
<dbReference type="PANTHER" id="PTHR12570">
    <property type="match status" value="1"/>
</dbReference>
<dbReference type="GO" id="GO:0016020">
    <property type="term" value="C:membrane"/>
    <property type="evidence" value="ECO:0007669"/>
    <property type="project" value="UniProtKB-SubCell"/>
</dbReference>
<dbReference type="GO" id="GO:0015095">
    <property type="term" value="F:magnesium ion transmembrane transporter activity"/>
    <property type="evidence" value="ECO:0007669"/>
    <property type="project" value="InterPro"/>
</dbReference>
<keyword evidence="3 6" id="KW-1133">Transmembrane helix</keyword>
<evidence type="ECO:0000256" key="4">
    <source>
        <dbReference type="ARBA" id="ARBA00023136"/>
    </source>
</evidence>
<gene>
    <name evidence="7" type="ORF">SPIL2461_LOCUS2768</name>
</gene>
<feature type="transmembrane region" description="Helical" evidence="6">
    <location>
        <begin position="101"/>
        <end position="120"/>
    </location>
</feature>
<feature type="transmembrane region" description="Helical" evidence="6">
    <location>
        <begin position="265"/>
        <end position="286"/>
    </location>
</feature>
<evidence type="ECO:0000256" key="3">
    <source>
        <dbReference type="ARBA" id="ARBA00022989"/>
    </source>
</evidence>
<dbReference type="EMBL" id="CAJNIZ010003107">
    <property type="protein sequence ID" value="CAE7218643.1"/>
    <property type="molecule type" value="Genomic_DNA"/>
</dbReference>
<organism evidence="7 8">
    <name type="scientific">Symbiodinium pilosum</name>
    <name type="common">Dinoflagellate</name>
    <dbReference type="NCBI Taxonomy" id="2952"/>
    <lineage>
        <taxon>Eukaryota</taxon>
        <taxon>Sar</taxon>
        <taxon>Alveolata</taxon>
        <taxon>Dinophyceae</taxon>
        <taxon>Suessiales</taxon>
        <taxon>Symbiodiniaceae</taxon>
        <taxon>Symbiodinium</taxon>
    </lineage>
</organism>
<proteinExistence type="predicted"/>
<keyword evidence="2 6" id="KW-0812">Transmembrane</keyword>
<feature type="compositionally biased region" description="Acidic residues" evidence="5">
    <location>
        <begin position="360"/>
        <end position="373"/>
    </location>
</feature>
<dbReference type="InterPro" id="IPR008521">
    <property type="entry name" value="Mg_trans_NIPA"/>
</dbReference>
<evidence type="ECO:0000256" key="6">
    <source>
        <dbReference type="SAM" id="Phobius"/>
    </source>
</evidence>
<dbReference type="PANTHER" id="PTHR12570:SF9">
    <property type="entry name" value="MAGNESIUM TRANSPORTER NIPA8-RELATED"/>
    <property type="match status" value="1"/>
</dbReference>
<dbReference type="AlphaFoldDB" id="A0A812K1U2"/>
<evidence type="ECO:0000256" key="5">
    <source>
        <dbReference type="SAM" id="MobiDB-lite"/>
    </source>
</evidence>
<feature type="region of interest" description="Disordered" evidence="5">
    <location>
        <begin position="350"/>
        <end position="373"/>
    </location>
</feature>
<name>A0A812K1U2_SYMPI</name>
<reference evidence="7" key="1">
    <citation type="submission" date="2021-02" db="EMBL/GenBank/DDBJ databases">
        <authorList>
            <person name="Dougan E. K."/>
            <person name="Rhodes N."/>
            <person name="Thang M."/>
            <person name="Chan C."/>
        </authorList>
    </citation>
    <scope>NUCLEOTIDE SEQUENCE</scope>
</reference>
<feature type="transmembrane region" description="Helical" evidence="6">
    <location>
        <begin position="322"/>
        <end position="343"/>
    </location>
</feature>
<feature type="transmembrane region" description="Helical" evidence="6">
    <location>
        <begin position="6"/>
        <end position="26"/>
    </location>
</feature>